<accession>A0A9D1MA58</accession>
<dbReference type="EMBL" id="DVNB01000026">
    <property type="protein sequence ID" value="HIU56698.1"/>
    <property type="molecule type" value="Genomic_DNA"/>
</dbReference>
<dbReference type="PANTHER" id="PTHR30508">
    <property type="entry name" value="FES CLUSTER ASSEMBLY PROTEIN SUF"/>
    <property type="match status" value="1"/>
</dbReference>
<evidence type="ECO:0000313" key="2">
    <source>
        <dbReference type="EMBL" id="HIU56698.1"/>
    </source>
</evidence>
<reference evidence="2" key="2">
    <citation type="journal article" date="2021" name="PeerJ">
        <title>Extensive microbial diversity within the chicken gut microbiome revealed by metagenomics and culture.</title>
        <authorList>
            <person name="Gilroy R."/>
            <person name="Ravi A."/>
            <person name="Getino M."/>
            <person name="Pursley I."/>
            <person name="Horton D.L."/>
            <person name="Alikhan N.F."/>
            <person name="Baker D."/>
            <person name="Gharbi K."/>
            <person name="Hall N."/>
            <person name="Watson M."/>
            <person name="Adriaenssens E.M."/>
            <person name="Foster-Nyarko E."/>
            <person name="Jarju S."/>
            <person name="Secka A."/>
            <person name="Antonio M."/>
            <person name="Oren A."/>
            <person name="Chaudhuri R.R."/>
            <person name="La Ragione R."/>
            <person name="Hildebrand F."/>
            <person name="Pallen M.J."/>
        </authorList>
    </citation>
    <scope>NUCLEOTIDE SEQUENCE</scope>
    <source>
        <strain evidence="2">USAMLcec3-3695</strain>
    </source>
</reference>
<dbReference type="AlphaFoldDB" id="A0A9D1MA58"/>
<evidence type="ECO:0000259" key="1">
    <source>
        <dbReference type="Pfam" id="PF01458"/>
    </source>
</evidence>
<dbReference type="GO" id="GO:0016226">
    <property type="term" value="P:iron-sulfur cluster assembly"/>
    <property type="evidence" value="ECO:0007669"/>
    <property type="project" value="InterPro"/>
</dbReference>
<dbReference type="InterPro" id="IPR037284">
    <property type="entry name" value="SUF_FeS_clus_asmbl_SufBD_sf"/>
</dbReference>
<dbReference type="Pfam" id="PF01458">
    <property type="entry name" value="SUFBD_core"/>
    <property type="match status" value="1"/>
</dbReference>
<dbReference type="PANTHER" id="PTHR30508:SF6">
    <property type="entry name" value="UPF0051 PROTEIN MJ0034"/>
    <property type="match status" value="1"/>
</dbReference>
<evidence type="ECO:0000313" key="3">
    <source>
        <dbReference type="Proteomes" id="UP000824109"/>
    </source>
</evidence>
<reference evidence="2" key="1">
    <citation type="submission" date="2020-10" db="EMBL/GenBank/DDBJ databases">
        <authorList>
            <person name="Gilroy R."/>
        </authorList>
    </citation>
    <scope>NUCLEOTIDE SEQUENCE</scope>
    <source>
        <strain evidence="2">USAMLcec3-3695</strain>
    </source>
</reference>
<name>A0A9D1MA58_9FIRM</name>
<dbReference type="InterPro" id="IPR000825">
    <property type="entry name" value="SUF_FeS_clus_asmbl_SufBD_core"/>
</dbReference>
<organism evidence="2 3">
    <name type="scientific">Candidatus Ornithomonoglobus merdipullorum</name>
    <dbReference type="NCBI Taxonomy" id="2840895"/>
    <lineage>
        <taxon>Bacteria</taxon>
        <taxon>Bacillati</taxon>
        <taxon>Bacillota</taxon>
        <taxon>Clostridia</taxon>
        <taxon>Candidatus Ornithomonoglobus</taxon>
    </lineage>
</organism>
<gene>
    <name evidence="2" type="ORF">IAA61_02645</name>
</gene>
<dbReference type="InterPro" id="IPR055346">
    <property type="entry name" value="Fe-S_cluster_assembly_SufBD"/>
</dbReference>
<protein>
    <submittedName>
        <fullName evidence="2">SufD family Fe-S cluster assembly protein</fullName>
    </submittedName>
</protein>
<dbReference type="Proteomes" id="UP000824109">
    <property type="component" value="Unassembled WGS sequence"/>
</dbReference>
<dbReference type="SUPFAM" id="SSF101960">
    <property type="entry name" value="Stabilizer of iron transporter SufD"/>
    <property type="match status" value="1"/>
</dbReference>
<comment type="caution">
    <text evidence="2">The sequence shown here is derived from an EMBL/GenBank/DDBJ whole genome shotgun (WGS) entry which is preliminary data.</text>
</comment>
<sequence length="306" mass="32988">MNEITRELLKAVSDYDDGGYKDAYSIRENGCCVERRSTENIIIDSKKDAPGLEIHIKPGTKGERLSIPACVTHGDIDDLVYNDFYVGEGADVLIIAGCGVHVSTGEPARHNGIHRFFIGKNAHVIYRENHVGTGRGKGIKTIDPVTDVILEDGAEFEMDSLQLGGVDRTVRKTSATVGKDAKLIIRERILTDGEQQAITDFEVEMNGENSSVNLISRSVAKGKSHQAYRSKIVGNAPCAGHSECDAIIADEGKVDAAPELSANHEDAALIHEAAIGKIAGDQIIKLRTLGLTEEEAEAKIVAGFLK</sequence>
<feature type="domain" description="SUF system FeS cluster assembly SufBD core" evidence="1">
    <location>
        <begin position="86"/>
        <end position="304"/>
    </location>
</feature>
<proteinExistence type="predicted"/>